<dbReference type="InParanoid" id="B3RPQ8"/>
<organism evidence="3 4">
    <name type="scientific">Trichoplax adhaerens</name>
    <name type="common">Trichoplax reptans</name>
    <dbReference type="NCBI Taxonomy" id="10228"/>
    <lineage>
        <taxon>Eukaryota</taxon>
        <taxon>Metazoa</taxon>
        <taxon>Placozoa</taxon>
        <taxon>Uniplacotomia</taxon>
        <taxon>Trichoplacea</taxon>
        <taxon>Trichoplacidae</taxon>
        <taxon>Trichoplax</taxon>
    </lineage>
</organism>
<feature type="region of interest" description="Disordered" evidence="1">
    <location>
        <begin position="810"/>
        <end position="847"/>
    </location>
</feature>
<evidence type="ECO:0000313" key="3">
    <source>
        <dbReference type="EMBL" id="EDV28227.1"/>
    </source>
</evidence>
<dbReference type="STRING" id="10228.B3RPQ8"/>
<dbReference type="EMBL" id="DS985242">
    <property type="protein sequence ID" value="EDV28227.1"/>
    <property type="molecule type" value="Genomic_DNA"/>
</dbReference>
<dbReference type="InterPro" id="IPR027417">
    <property type="entry name" value="P-loop_NTPase"/>
</dbReference>
<dbReference type="InterPro" id="IPR003959">
    <property type="entry name" value="ATPase_AAA_core"/>
</dbReference>
<dbReference type="HOGENOM" id="CLU_253373_0_0_1"/>
<evidence type="ECO:0000259" key="2">
    <source>
        <dbReference type="SMART" id="SM00382"/>
    </source>
</evidence>
<feature type="domain" description="AAA+ ATPase" evidence="2">
    <location>
        <begin position="933"/>
        <end position="1104"/>
    </location>
</feature>
<evidence type="ECO:0000313" key="4">
    <source>
        <dbReference type="Proteomes" id="UP000009022"/>
    </source>
</evidence>
<dbReference type="GO" id="GO:0016887">
    <property type="term" value="F:ATP hydrolysis activity"/>
    <property type="evidence" value="ECO:0007669"/>
    <property type="project" value="InterPro"/>
</dbReference>
<reference evidence="3 4" key="1">
    <citation type="journal article" date="2008" name="Nature">
        <title>The Trichoplax genome and the nature of placozoans.</title>
        <authorList>
            <person name="Srivastava M."/>
            <person name="Begovic E."/>
            <person name="Chapman J."/>
            <person name="Putnam N.H."/>
            <person name="Hellsten U."/>
            <person name="Kawashima T."/>
            <person name="Kuo A."/>
            <person name="Mitros T."/>
            <person name="Salamov A."/>
            <person name="Carpenter M.L."/>
            <person name="Signorovitch A.Y."/>
            <person name="Moreno M.A."/>
            <person name="Kamm K."/>
            <person name="Grimwood J."/>
            <person name="Schmutz J."/>
            <person name="Shapiro H."/>
            <person name="Grigoriev I.V."/>
            <person name="Buss L.W."/>
            <person name="Schierwater B."/>
            <person name="Dellaporta S.L."/>
            <person name="Rokhsar D.S."/>
        </authorList>
    </citation>
    <scope>NUCLEOTIDE SEQUENCE [LARGE SCALE GENOMIC DNA]</scope>
    <source>
        <strain evidence="3 4">Grell-BS-1999</strain>
    </source>
</reference>
<sequence length="1416" mass="158394">MEDNNILITTYFTAPKKKKSNTVTVVNNQDVNLNLQEQCIRSETPDKNKIHPTIRNQNKATVEKVELAQDSSLVKNTSLMATRKRKATISDDVTEPLPQEQVANLQIDENNPTFKHFSPLKVEIDLAQESCDLDKSLLSTNNTSTVNSLKITSDLAEMATLRRTTRLQSKRAISSQMDAVNFIGTNHLPRNGSHEIQPINKKSNASRHMPFKQQTITFSAIDTLTKSLRSRKDRQHIGDENMQPNYDNVAYNKANDNSVNGSVTPATELISKPNPCKLASSYQGNATATTVIERSVLQNECKTASGQLIEELAAPPIILNTGDHCNKEIQTMEIGKEKIDTTPKDKLCSKDVKLAPIFLRTRKKDKNNDVTIQKQTSNNSVSQPIQNTVVANDKIPGSNIPESHTAKKVVTNAFERLISSSKEIGNCKRNTIENIENTVISTSITSFPTVSHVRQQEKDNWLWHLPKVDIENLFVNIKTPTVTKDETCNGLSLKTLSSSLTFPDYVSERIKNLKPRKQEALTHPVTPVNKSCLIPALHKIKEAFPDINIDKLFSMYMRKKSVNQTGNVNNPDTQVLQYKNKGNLSPSKISAKTIKRTSLVVDSHPMTKRSKANPTTSSQRKIADFPITKSFGLQHCVSLKEESNMKPIPDRNVGKSGEKIVDEMVSSNKMLVSNTTENSSRKDKKKHNNGTQTKIFQLFLKQPLQKTTSLSQSLSEPKIDASAKSTVNPSTYTSNGDSHINRSPEIIATNPILQVADSNDLREVSRSANDRAMMLNAVTVNLTDEGEGNSRTSKEVIECITVDLENRDIKADSGKDGETESMDANVDKLPKPGNTNNNGKAQNKPFAGPVADTLWTEKYRPRNHSEMIGNKKVVNKFYKWLKIWKIKLNDFNVKSEKHGNYSKKQPSRAWDSEEDDDFQTESLRQHIDEISYNYNTMLLSGPSGSGKTATVYACAEQLGMQVIEVNASFKRSGKLIMSQLREATQSHQVNFTPNLNDKVDSKSDPKNLKSNPVVGKKVSKKDSSSNLITSKPKTPSSELKKLSMTVILFEEVDLLFDIDEGFWSAVNSLMENTKVPIVLTCSDTALLHNLKLPYGHLIYNAPSNNLVAVNMQVMCLVEGAVTDKKDIITIYRECKFDIRRTLLALQFWIEHPLLDYKTDMMDNDKNSKVKSTDCHSLETLDSNVNNPIDSTNTTVDPASFPHTFPKNIDNLIECHLGLAEFRKFFNHFLDNWNNTNEISSQGCSTCYTTTCIQSRNLHLSYCNCLPFIAAYSTTALCADLDAINENKSTDADISDLPVTREESSTHSSLPSKDFERKSLAIMTDFLVNNSFMDSGLLTSSTCKDFDEEMNDINNSIRDSLESSFEINEGDVLDLYNAQVNYEIREAIESTSIEACSINLKTAFEDSYRKGITIVRM</sequence>
<dbReference type="SUPFAM" id="SSF52540">
    <property type="entry name" value="P-loop containing nucleoside triphosphate hydrolases"/>
    <property type="match status" value="1"/>
</dbReference>
<dbReference type="PANTHER" id="PTHR23389">
    <property type="entry name" value="CHROMOSOME TRANSMISSION FIDELITY FACTOR 18"/>
    <property type="match status" value="1"/>
</dbReference>
<dbReference type="GO" id="GO:0061860">
    <property type="term" value="F:DNA clamp unloader activity"/>
    <property type="evidence" value="ECO:0000318"/>
    <property type="project" value="GO_Central"/>
</dbReference>
<dbReference type="SMART" id="SM00382">
    <property type="entry name" value="AAA"/>
    <property type="match status" value="1"/>
</dbReference>
<dbReference type="eggNOG" id="KOG1968">
    <property type="taxonomic scope" value="Eukaryota"/>
</dbReference>
<dbReference type="KEGG" id="tad:TRIADDRAFT_53629"/>
<feature type="compositionally biased region" description="Polar residues" evidence="1">
    <location>
        <begin position="723"/>
        <end position="738"/>
    </location>
</feature>
<evidence type="ECO:0000256" key="1">
    <source>
        <dbReference type="SAM" id="MobiDB-lite"/>
    </source>
</evidence>
<dbReference type="FunFam" id="3.40.50.300:FF:003283">
    <property type="entry name" value="Predicted protein"/>
    <property type="match status" value="1"/>
</dbReference>
<feature type="region of interest" description="Disordered" evidence="1">
    <location>
        <begin position="991"/>
        <end position="1035"/>
    </location>
</feature>
<dbReference type="GO" id="GO:0003677">
    <property type="term" value="F:DNA binding"/>
    <property type="evidence" value="ECO:0000318"/>
    <property type="project" value="GO_Central"/>
</dbReference>
<dbReference type="GO" id="GO:0005634">
    <property type="term" value="C:nucleus"/>
    <property type="evidence" value="ECO:0000318"/>
    <property type="project" value="GO_Central"/>
</dbReference>
<feature type="region of interest" description="Disordered" evidence="1">
    <location>
        <begin position="709"/>
        <end position="742"/>
    </location>
</feature>
<dbReference type="CTD" id="6750732"/>
<gene>
    <name evidence="3" type="ORF">TRIADDRAFT_53629</name>
</gene>
<proteinExistence type="predicted"/>
<dbReference type="GO" id="GO:0005524">
    <property type="term" value="F:ATP binding"/>
    <property type="evidence" value="ECO:0007669"/>
    <property type="project" value="InterPro"/>
</dbReference>
<dbReference type="InterPro" id="IPR003593">
    <property type="entry name" value="AAA+_ATPase"/>
</dbReference>
<protein>
    <recommendedName>
        <fullName evidence="2">AAA+ ATPase domain-containing protein</fullName>
    </recommendedName>
</protein>
<accession>B3RPQ8</accession>
<dbReference type="RefSeq" id="XP_002110061.1">
    <property type="nucleotide sequence ID" value="XM_002110025.1"/>
</dbReference>
<feature type="compositionally biased region" description="Polar residues" evidence="1">
    <location>
        <begin position="1026"/>
        <end position="1035"/>
    </location>
</feature>
<dbReference type="Gene3D" id="3.40.50.300">
    <property type="entry name" value="P-loop containing nucleotide triphosphate hydrolases"/>
    <property type="match status" value="1"/>
</dbReference>
<keyword evidence="4" id="KW-1185">Reference proteome</keyword>
<dbReference type="Pfam" id="PF00004">
    <property type="entry name" value="AAA"/>
    <property type="match status" value="1"/>
</dbReference>
<dbReference type="GeneID" id="6750732"/>
<feature type="region of interest" description="Disordered" evidence="1">
    <location>
        <begin position="896"/>
        <end position="916"/>
    </location>
</feature>
<name>B3RPQ8_TRIAD</name>
<dbReference type="PANTHER" id="PTHR23389:SF21">
    <property type="entry name" value="ATPASE FAMILY AAA DOMAIN-CONTAINING PROTEIN 5"/>
    <property type="match status" value="1"/>
</dbReference>
<feature type="compositionally biased region" description="Basic and acidic residues" evidence="1">
    <location>
        <begin position="997"/>
        <end position="1007"/>
    </location>
</feature>
<feature type="region of interest" description="Disordered" evidence="1">
    <location>
        <begin position="670"/>
        <end position="689"/>
    </location>
</feature>
<dbReference type="Proteomes" id="UP000009022">
    <property type="component" value="Unassembled WGS sequence"/>
</dbReference>
<dbReference type="OrthoDB" id="9996895at2759"/>